<dbReference type="NCBIfam" id="TIGR04331">
    <property type="entry name" value="o_ant_LIC12162"/>
    <property type="match status" value="1"/>
</dbReference>
<accession>A0A1G2DZ93</accession>
<dbReference type="InterPro" id="IPR027603">
    <property type="entry name" value="LIC12162"/>
</dbReference>
<sequence>MDKRFLITTADERTWRTDCPVLFLGDWCKLYDRRHVWSNLDAKVVPYHWDDRGKLHQDCHYLNELYEQLLSELGTALNQFHGVSHSYRYWRILIGPWLSYFTQVVFDRWTMIQRAVKMFNINGTTVLELPWLKTIPSSLSDFNNLVAWSDQADIGNHIIYSRILQNWTDVHCERVPLVAPLNIMQLSIVSSFSLRLRQRINSLAERSLTFLSTIFRRQTDAFLMGTCLSWKVNSQLQMSLGQFPQLWSRLPLPKIEANQHVREQFREQFKIKSKGFFGFEQCLHSLIPEQIPTIYLEGYQKLLTTVASLSWPKRPKVIFTSNNQNSDDIFKAWVAEKVELDTSLVIGQVGGHYGCGLWSFMEKHETTIADRYLTWGWGEGEPKLLPTGALRILGRHLSTWDKDGHMLVVMGVMPRYSYTPGSYVVSAGQGEAYFSDIYRFIDYLKNIPRKDILVRPYVHDCGWSQINRWRDRYPDIGIDSGTSLINHLIRKSRLFVSTYNATTFLESLGRNIPTIIFWNPEHWELRPSAVPYFDRLKQVGIFHETPESAAKKVSDIWNDVEGWWNKPEIQQARQFFCDHFARTVDNPVQVLKKALTLSK</sequence>
<name>A0A1G2DZ93_9BACT</name>
<evidence type="ECO:0008006" key="3">
    <source>
        <dbReference type="Google" id="ProtNLM"/>
    </source>
</evidence>
<dbReference type="EMBL" id="MHLX01000042">
    <property type="protein sequence ID" value="OGZ18340.1"/>
    <property type="molecule type" value="Genomic_DNA"/>
</dbReference>
<dbReference type="Proteomes" id="UP000176662">
    <property type="component" value="Unassembled WGS sequence"/>
</dbReference>
<dbReference type="AlphaFoldDB" id="A0A1G2DZ93"/>
<proteinExistence type="predicted"/>
<evidence type="ECO:0000313" key="2">
    <source>
        <dbReference type="Proteomes" id="UP000176662"/>
    </source>
</evidence>
<organism evidence="1 2">
    <name type="scientific">Candidatus Nealsonbacteria bacterium RBG_13_38_11</name>
    <dbReference type="NCBI Taxonomy" id="1801662"/>
    <lineage>
        <taxon>Bacteria</taxon>
        <taxon>Candidatus Nealsoniibacteriota</taxon>
    </lineage>
</organism>
<gene>
    <name evidence="1" type="ORF">A2Z68_00370</name>
</gene>
<protein>
    <recommendedName>
        <fullName evidence="3">Transferase</fullName>
    </recommendedName>
</protein>
<evidence type="ECO:0000313" key="1">
    <source>
        <dbReference type="EMBL" id="OGZ18340.1"/>
    </source>
</evidence>
<reference evidence="1 2" key="1">
    <citation type="journal article" date="2016" name="Nat. Commun.">
        <title>Thousands of microbial genomes shed light on interconnected biogeochemical processes in an aquifer system.</title>
        <authorList>
            <person name="Anantharaman K."/>
            <person name="Brown C.T."/>
            <person name="Hug L.A."/>
            <person name="Sharon I."/>
            <person name="Castelle C.J."/>
            <person name="Probst A.J."/>
            <person name="Thomas B.C."/>
            <person name="Singh A."/>
            <person name="Wilkins M.J."/>
            <person name="Karaoz U."/>
            <person name="Brodie E.L."/>
            <person name="Williams K.H."/>
            <person name="Hubbard S.S."/>
            <person name="Banfield J.F."/>
        </authorList>
    </citation>
    <scope>NUCLEOTIDE SEQUENCE [LARGE SCALE GENOMIC DNA]</scope>
</reference>
<comment type="caution">
    <text evidence="1">The sequence shown here is derived from an EMBL/GenBank/DDBJ whole genome shotgun (WGS) entry which is preliminary data.</text>
</comment>